<dbReference type="Gene3D" id="3.40.50.620">
    <property type="entry name" value="HUPs"/>
    <property type="match status" value="2"/>
</dbReference>
<dbReference type="Proteomes" id="UP001317259">
    <property type="component" value="Unassembled WGS sequence"/>
</dbReference>
<name>A0ABT0FYA0_9ACTN</name>
<protein>
    <submittedName>
        <fullName evidence="3">Universal stress protein</fullName>
    </submittedName>
</protein>
<comment type="caution">
    <text evidence="3">The sequence shown here is derived from an EMBL/GenBank/DDBJ whole genome shotgun (WGS) entry which is preliminary data.</text>
</comment>
<dbReference type="PANTHER" id="PTHR46553">
    <property type="entry name" value="ADENINE NUCLEOTIDE ALPHA HYDROLASES-LIKE SUPERFAMILY PROTEIN"/>
    <property type="match status" value="1"/>
</dbReference>
<proteinExistence type="inferred from homology"/>
<organism evidence="3 4">
    <name type="scientific">Actinomadura luzonensis</name>
    <dbReference type="NCBI Taxonomy" id="2805427"/>
    <lineage>
        <taxon>Bacteria</taxon>
        <taxon>Bacillati</taxon>
        <taxon>Actinomycetota</taxon>
        <taxon>Actinomycetes</taxon>
        <taxon>Streptosporangiales</taxon>
        <taxon>Thermomonosporaceae</taxon>
        <taxon>Actinomadura</taxon>
    </lineage>
</organism>
<evidence type="ECO:0000313" key="3">
    <source>
        <dbReference type="EMBL" id="MCK2217329.1"/>
    </source>
</evidence>
<dbReference type="EMBL" id="JAKRKC020000001">
    <property type="protein sequence ID" value="MCK2217329.1"/>
    <property type="molecule type" value="Genomic_DNA"/>
</dbReference>
<sequence length="299" mass="32072">MRDDELGVVAGFDESDEGRRALRYAAAEAAASRLPLTVCNAWEWPYHEWPGELVPLTLAKLPALRMVRSGARWAALEHPELVVNALTDRGTPPEVLTRLSRTAAMIVVGTRGYGGVGGLVAGSTSAYVAAHARCPVIVVRGGPPSRSMPVVAGFDASPPAFAALRFAARQALVRHTRLRVVIAYREQGREAAMDEPRTSAEGLAWDELQALHRADPELDATVEQVDQPARQALLAASERARLVVVGPRGLGELRGLLLGSVSQALVHRAACPVAVVPAPAAALRHEHVREHRVAAPRER</sequence>
<keyword evidence="4" id="KW-1185">Reference proteome</keyword>
<dbReference type="SUPFAM" id="SSF52402">
    <property type="entry name" value="Adenine nucleotide alpha hydrolases-like"/>
    <property type="match status" value="2"/>
</dbReference>
<dbReference type="RefSeq" id="WP_242383441.1">
    <property type="nucleotide sequence ID" value="NZ_JAKRKC020000001.1"/>
</dbReference>
<evidence type="ECO:0000259" key="2">
    <source>
        <dbReference type="Pfam" id="PF00582"/>
    </source>
</evidence>
<dbReference type="InterPro" id="IPR006016">
    <property type="entry name" value="UspA"/>
</dbReference>
<feature type="domain" description="UspA" evidence="2">
    <location>
        <begin position="149"/>
        <end position="277"/>
    </location>
</feature>
<dbReference type="PANTHER" id="PTHR46553:SF3">
    <property type="entry name" value="ADENINE NUCLEOTIDE ALPHA HYDROLASES-LIKE SUPERFAMILY PROTEIN"/>
    <property type="match status" value="1"/>
</dbReference>
<gene>
    <name evidence="3" type="ORF">MF672_026585</name>
</gene>
<comment type="similarity">
    <text evidence="1">Belongs to the universal stress protein A family.</text>
</comment>
<dbReference type="InterPro" id="IPR006015">
    <property type="entry name" value="Universal_stress_UspA"/>
</dbReference>
<accession>A0ABT0FYA0</accession>
<dbReference type="InterPro" id="IPR014729">
    <property type="entry name" value="Rossmann-like_a/b/a_fold"/>
</dbReference>
<evidence type="ECO:0000313" key="4">
    <source>
        <dbReference type="Proteomes" id="UP001317259"/>
    </source>
</evidence>
<dbReference type="PRINTS" id="PR01438">
    <property type="entry name" value="UNVRSLSTRESS"/>
</dbReference>
<evidence type="ECO:0000256" key="1">
    <source>
        <dbReference type="ARBA" id="ARBA00008791"/>
    </source>
</evidence>
<reference evidence="3 4" key="1">
    <citation type="submission" date="2022-04" db="EMBL/GenBank/DDBJ databases">
        <title>Genome draft of Actinomadura sp. ATCC 31491.</title>
        <authorList>
            <person name="Shi X."/>
            <person name="Du Y."/>
        </authorList>
    </citation>
    <scope>NUCLEOTIDE SEQUENCE [LARGE SCALE GENOMIC DNA]</scope>
    <source>
        <strain evidence="3 4">ATCC 31491</strain>
    </source>
</reference>
<feature type="domain" description="UspA" evidence="2">
    <location>
        <begin position="8"/>
        <end position="140"/>
    </location>
</feature>
<dbReference type="Pfam" id="PF00582">
    <property type="entry name" value="Usp"/>
    <property type="match status" value="2"/>
</dbReference>